<dbReference type="EMBL" id="JBBMFF010000106">
    <property type="protein sequence ID" value="MEQ2510011.1"/>
    <property type="molecule type" value="Genomic_DNA"/>
</dbReference>
<comment type="caution">
    <text evidence="1">The sequence shown here is derived from an EMBL/GenBank/DDBJ whole genome shotgun (WGS) entry which is preliminary data.</text>
</comment>
<evidence type="ECO:0000313" key="1">
    <source>
        <dbReference type="EMBL" id="MEQ2510011.1"/>
    </source>
</evidence>
<name>A0ABV1G3L9_9FIRM</name>
<protein>
    <submittedName>
        <fullName evidence="1">DUF2953 domain-containing protein</fullName>
    </submittedName>
</protein>
<dbReference type="Proteomes" id="UP001491552">
    <property type="component" value="Unassembled WGS sequence"/>
</dbReference>
<dbReference type="RefSeq" id="WP_349134718.1">
    <property type="nucleotide sequence ID" value="NZ_JBBMFF010000106.1"/>
</dbReference>
<accession>A0ABV1G3L9</accession>
<evidence type="ECO:0000313" key="2">
    <source>
        <dbReference type="Proteomes" id="UP001491552"/>
    </source>
</evidence>
<dbReference type="Pfam" id="PF11167">
    <property type="entry name" value="DUF2953"/>
    <property type="match status" value="1"/>
</dbReference>
<proteinExistence type="predicted"/>
<sequence>MLALWILLGLCAFLALLLLLPLHIYLAFTPEAGFSFYARYTFLTIRPDGEPNEKLMEQVFTLLGLRDVSSTANARSAVSAKGAAATLCELGAVLRTLLGRVFWLLHRGTFRRFSLHIAVGAGDPADAALDYGMVCAALYPVLGLLQSAIRFRRPDVAVTCTEEPQTNVEFSAKFSLRAILIVRAFFHLLAENVRNTL</sequence>
<dbReference type="InterPro" id="IPR021338">
    <property type="entry name" value="DUF2953"/>
</dbReference>
<gene>
    <name evidence="1" type="ORF">WMO66_01890</name>
</gene>
<organism evidence="1 2">
    <name type="scientific">Faecousia intestinalis</name>
    <dbReference type="NCBI Taxonomy" id="3133167"/>
    <lineage>
        <taxon>Bacteria</taxon>
        <taxon>Bacillati</taxon>
        <taxon>Bacillota</taxon>
        <taxon>Clostridia</taxon>
        <taxon>Eubacteriales</taxon>
        <taxon>Oscillospiraceae</taxon>
        <taxon>Faecousia</taxon>
    </lineage>
</organism>
<keyword evidence="2" id="KW-1185">Reference proteome</keyword>
<reference evidence="1 2" key="1">
    <citation type="submission" date="2024-03" db="EMBL/GenBank/DDBJ databases">
        <title>Human intestinal bacterial collection.</title>
        <authorList>
            <person name="Pauvert C."/>
            <person name="Hitch T.C.A."/>
            <person name="Clavel T."/>
        </authorList>
    </citation>
    <scope>NUCLEOTIDE SEQUENCE [LARGE SCALE GENOMIC DNA]</scope>
    <source>
        <strain evidence="1 2">CLA-AA-H192</strain>
    </source>
</reference>